<evidence type="ECO:0000256" key="8">
    <source>
        <dbReference type="ARBA" id="ARBA00022573"/>
    </source>
</evidence>
<feature type="transmembrane region" description="Helical" evidence="19">
    <location>
        <begin position="112"/>
        <end position="132"/>
    </location>
</feature>
<dbReference type="HAMAP" id="MF_00719">
    <property type="entry name" value="CobS"/>
    <property type="match status" value="1"/>
</dbReference>
<keyword evidence="21" id="KW-1185">Reference proteome</keyword>
<proteinExistence type="inferred from homology"/>
<feature type="transmembrane region" description="Helical" evidence="19">
    <location>
        <begin position="167"/>
        <end position="192"/>
    </location>
</feature>
<keyword evidence="10 19" id="KW-0812">Transmembrane</keyword>
<dbReference type="EC" id="2.7.8.26" evidence="5 19"/>
<accession>A0ABS2KTJ6</accession>
<name>A0ABS2KTJ6_9NOCA</name>
<protein>
    <recommendedName>
        <fullName evidence="6 19">Adenosylcobinamide-GDP ribazoletransferase</fullName>
        <ecNumber evidence="5 19">2.7.8.26</ecNumber>
    </recommendedName>
    <alternativeName>
        <fullName evidence="16 19">Cobalamin synthase</fullName>
    </alternativeName>
    <alternativeName>
        <fullName evidence="15 19">Cobalamin-5'-phosphate synthase</fullName>
    </alternativeName>
</protein>
<dbReference type="Proteomes" id="UP000703038">
    <property type="component" value="Unassembled WGS sequence"/>
</dbReference>
<evidence type="ECO:0000256" key="6">
    <source>
        <dbReference type="ARBA" id="ARBA00015850"/>
    </source>
</evidence>
<comment type="subcellular location">
    <subcellularLocation>
        <location evidence="2 19">Cell membrane</location>
        <topology evidence="2 19">Multi-pass membrane protein</topology>
    </subcellularLocation>
</comment>
<evidence type="ECO:0000256" key="13">
    <source>
        <dbReference type="ARBA" id="ARBA00023136"/>
    </source>
</evidence>
<evidence type="ECO:0000256" key="14">
    <source>
        <dbReference type="ARBA" id="ARBA00025228"/>
    </source>
</evidence>
<evidence type="ECO:0000256" key="5">
    <source>
        <dbReference type="ARBA" id="ARBA00013200"/>
    </source>
</evidence>
<dbReference type="PANTHER" id="PTHR34148">
    <property type="entry name" value="ADENOSYLCOBINAMIDE-GDP RIBAZOLETRANSFERASE"/>
    <property type="match status" value="1"/>
</dbReference>
<feature type="transmembrane region" description="Helical" evidence="19">
    <location>
        <begin position="59"/>
        <end position="76"/>
    </location>
</feature>
<dbReference type="EMBL" id="JAFBBK010000001">
    <property type="protein sequence ID" value="MBM7415182.1"/>
    <property type="molecule type" value="Genomic_DNA"/>
</dbReference>
<gene>
    <name evidence="19" type="primary">cobS</name>
    <name evidence="20" type="ORF">JOE42_001915</name>
</gene>
<keyword evidence="11 19" id="KW-0460">Magnesium</keyword>
<evidence type="ECO:0000256" key="11">
    <source>
        <dbReference type="ARBA" id="ARBA00022842"/>
    </source>
</evidence>
<keyword evidence="9 19" id="KW-0808">Transferase</keyword>
<comment type="catalytic activity">
    <reaction evidence="18 19">
        <text>alpha-ribazole 5'-phosphate + adenosylcob(III)inamide-GDP = adenosylcob(III)alamin 5'-phosphate + GMP + H(+)</text>
        <dbReference type="Rhea" id="RHEA:23560"/>
        <dbReference type="ChEBI" id="CHEBI:15378"/>
        <dbReference type="ChEBI" id="CHEBI:57918"/>
        <dbReference type="ChEBI" id="CHEBI:58115"/>
        <dbReference type="ChEBI" id="CHEBI:60487"/>
        <dbReference type="ChEBI" id="CHEBI:60493"/>
        <dbReference type="EC" id="2.7.8.26"/>
    </reaction>
</comment>
<dbReference type="GO" id="GO:0051073">
    <property type="term" value="F:adenosylcobinamide-GDP ribazoletransferase activity"/>
    <property type="evidence" value="ECO:0007669"/>
    <property type="project" value="UniProtKB-EC"/>
</dbReference>
<sequence>MFLDPVRLAFSWLTVLPVRGPDAVDRDDARRAIGIVPLVGLALGGAAALVVWLCAAADLPPLLAGLLGVGTLALLTRGMHLDGLADTADGLGSYGPAERALAIMKSGSTGPFGAATLVLVLGVQAVAMGELASRGDTLAIVVAAVAARCAVVIVCRRSVPAATGSGFGSLVAASQSPVAVTLWVLVALAAGLLAVPGAPLQGVAAVAAALAAVTVIARHCVRRFGGLVGDVLGASIELTTAVVLVLCLVD</sequence>
<evidence type="ECO:0000256" key="15">
    <source>
        <dbReference type="ARBA" id="ARBA00032605"/>
    </source>
</evidence>
<evidence type="ECO:0000256" key="1">
    <source>
        <dbReference type="ARBA" id="ARBA00001946"/>
    </source>
</evidence>
<reference evidence="20 21" key="1">
    <citation type="submission" date="2021-01" db="EMBL/GenBank/DDBJ databases">
        <title>Genomics of switchgrass bacterial isolates.</title>
        <authorList>
            <person name="Shade A."/>
        </authorList>
    </citation>
    <scope>NUCLEOTIDE SEQUENCE [LARGE SCALE GENOMIC DNA]</scope>
    <source>
        <strain evidence="20 21">PvP111</strain>
    </source>
</reference>
<keyword evidence="13 19" id="KW-0472">Membrane</keyword>
<evidence type="ECO:0000256" key="7">
    <source>
        <dbReference type="ARBA" id="ARBA00022475"/>
    </source>
</evidence>
<evidence type="ECO:0000313" key="21">
    <source>
        <dbReference type="Proteomes" id="UP000703038"/>
    </source>
</evidence>
<evidence type="ECO:0000256" key="12">
    <source>
        <dbReference type="ARBA" id="ARBA00022989"/>
    </source>
</evidence>
<comment type="caution">
    <text evidence="20">The sequence shown here is derived from an EMBL/GenBank/DDBJ whole genome shotgun (WGS) entry which is preliminary data.</text>
</comment>
<keyword evidence="12 19" id="KW-1133">Transmembrane helix</keyword>
<keyword evidence="8 19" id="KW-0169">Cobalamin biosynthesis</keyword>
<feature type="transmembrane region" description="Helical" evidence="19">
    <location>
        <begin position="198"/>
        <end position="217"/>
    </location>
</feature>
<evidence type="ECO:0000256" key="4">
    <source>
        <dbReference type="ARBA" id="ARBA00010561"/>
    </source>
</evidence>
<comment type="similarity">
    <text evidence="4 19">Belongs to the CobS family.</text>
</comment>
<evidence type="ECO:0000256" key="10">
    <source>
        <dbReference type="ARBA" id="ARBA00022692"/>
    </source>
</evidence>
<dbReference type="InterPro" id="IPR003805">
    <property type="entry name" value="CobS"/>
</dbReference>
<keyword evidence="7 19" id="KW-1003">Cell membrane</keyword>
<comment type="cofactor">
    <cofactor evidence="1 19">
        <name>Mg(2+)</name>
        <dbReference type="ChEBI" id="CHEBI:18420"/>
    </cofactor>
</comment>
<dbReference type="Pfam" id="PF02654">
    <property type="entry name" value="CobS"/>
    <property type="match status" value="1"/>
</dbReference>
<evidence type="ECO:0000256" key="16">
    <source>
        <dbReference type="ARBA" id="ARBA00032853"/>
    </source>
</evidence>
<comment type="function">
    <text evidence="14 19">Joins adenosylcobinamide-GDP and alpha-ribazole to generate adenosylcobalamin (Ado-cobalamin). Also synthesizes adenosylcobalamin 5'-phosphate from adenosylcobinamide-GDP and alpha-ribazole 5'-phosphate.</text>
</comment>
<evidence type="ECO:0000256" key="17">
    <source>
        <dbReference type="ARBA" id="ARBA00048623"/>
    </source>
</evidence>
<feature type="transmembrane region" description="Helical" evidence="19">
    <location>
        <begin position="224"/>
        <end position="246"/>
    </location>
</feature>
<evidence type="ECO:0000256" key="19">
    <source>
        <dbReference type="HAMAP-Rule" id="MF_00719"/>
    </source>
</evidence>
<evidence type="ECO:0000256" key="9">
    <source>
        <dbReference type="ARBA" id="ARBA00022679"/>
    </source>
</evidence>
<feature type="transmembrane region" description="Helical" evidence="19">
    <location>
        <begin position="138"/>
        <end position="155"/>
    </location>
</feature>
<dbReference type="PANTHER" id="PTHR34148:SF1">
    <property type="entry name" value="ADENOSYLCOBINAMIDE-GDP RIBAZOLETRANSFERASE"/>
    <property type="match status" value="1"/>
</dbReference>
<evidence type="ECO:0000256" key="2">
    <source>
        <dbReference type="ARBA" id="ARBA00004651"/>
    </source>
</evidence>
<evidence type="ECO:0000256" key="18">
    <source>
        <dbReference type="ARBA" id="ARBA00049504"/>
    </source>
</evidence>
<comment type="catalytic activity">
    <reaction evidence="17 19">
        <text>alpha-ribazole + adenosylcob(III)inamide-GDP = adenosylcob(III)alamin + GMP + H(+)</text>
        <dbReference type="Rhea" id="RHEA:16049"/>
        <dbReference type="ChEBI" id="CHEBI:10329"/>
        <dbReference type="ChEBI" id="CHEBI:15378"/>
        <dbReference type="ChEBI" id="CHEBI:18408"/>
        <dbReference type="ChEBI" id="CHEBI:58115"/>
        <dbReference type="ChEBI" id="CHEBI:60487"/>
        <dbReference type="EC" id="2.7.8.26"/>
    </reaction>
</comment>
<comment type="pathway">
    <text evidence="3 19">Cofactor biosynthesis; adenosylcobalamin biosynthesis; adenosylcobalamin from cob(II)yrinate a,c-diamide: step 7/7.</text>
</comment>
<organism evidence="20 21">
    <name type="scientific">Rhodococcoides corynebacterioides</name>
    <dbReference type="NCBI Taxonomy" id="53972"/>
    <lineage>
        <taxon>Bacteria</taxon>
        <taxon>Bacillati</taxon>
        <taxon>Actinomycetota</taxon>
        <taxon>Actinomycetes</taxon>
        <taxon>Mycobacteriales</taxon>
        <taxon>Nocardiaceae</taxon>
        <taxon>Rhodococcoides</taxon>
    </lineage>
</organism>
<evidence type="ECO:0000256" key="3">
    <source>
        <dbReference type="ARBA" id="ARBA00004663"/>
    </source>
</evidence>
<feature type="transmembrane region" description="Helical" evidence="19">
    <location>
        <begin position="32"/>
        <end position="53"/>
    </location>
</feature>
<dbReference type="RefSeq" id="WP_371831683.1">
    <property type="nucleotide sequence ID" value="NZ_JAFBBK010000001.1"/>
</dbReference>
<evidence type="ECO:0000313" key="20">
    <source>
        <dbReference type="EMBL" id="MBM7415182.1"/>
    </source>
</evidence>
<dbReference type="NCBIfam" id="TIGR00317">
    <property type="entry name" value="cobS"/>
    <property type="match status" value="1"/>
</dbReference>